<comment type="cofactor">
    <cofactor evidence="20">
        <name>Zn(2+)</name>
        <dbReference type="ChEBI" id="CHEBI:29105"/>
    </cofactor>
    <text evidence="20">Binds 1 zinc ion per subunit.</text>
</comment>
<evidence type="ECO:0000256" key="20">
    <source>
        <dbReference type="HAMAP-Rule" id="MF_01395"/>
    </source>
</evidence>
<proteinExistence type="inferred from homology"/>
<evidence type="ECO:0000313" key="23">
    <source>
        <dbReference type="EMBL" id="HJC39728.1"/>
    </source>
</evidence>
<dbReference type="GO" id="GO:0009317">
    <property type="term" value="C:acetyl-CoA carboxylase complex"/>
    <property type="evidence" value="ECO:0007669"/>
    <property type="project" value="InterPro"/>
</dbReference>
<dbReference type="InterPro" id="IPR001095">
    <property type="entry name" value="Acetyl_CoA_COase_a_su"/>
</dbReference>
<evidence type="ECO:0000259" key="21">
    <source>
        <dbReference type="PROSITE" id="PS50980"/>
    </source>
</evidence>
<comment type="caution">
    <text evidence="23">The sequence shown here is derived from an EMBL/GenBank/DDBJ whole genome shotgun (WGS) entry which is preliminary data.</text>
</comment>
<keyword evidence="16 19" id="KW-0275">Fatty acid biosynthesis</keyword>
<evidence type="ECO:0000256" key="1">
    <source>
        <dbReference type="ARBA" id="ARBA00004496"/>
    </source>
</evidence>
<dbReference type="AlphaFoldDB" id="A0A9D2NYC3"/>
<dbReference type="PROSITE" id="PS50980">
    <property type="entry name" value="COA_CT_NTER"/>
    <property type="match status" value="1"/>
</dbReference>
<feature type="binding site" evidence="20">
    <location>
        <position position="53"/>
    </location>
    <ligand>
        <name>Zn(2+)</name>
        <dbReference type="ChEBI" id="CHEBI:29105"/>
    </ligand>
</feature>
<evidence type="ECO:0000256" key="7">
    <source>
        <dbReference type="ARBA" id="ARBA00022516"/>
    </source>
</evidence>
<keyword evidence="23" id="KW-0436">Ligase</keyword>
<comment type="subcellular location">
    <subcellularLocation>
        <location evidence="1 19">Cytoplasm</location>
    </subcellularLocation>
</comment>
<feature type="binding site" evidence="20">
    <location>
        <position position="56"/>
    </location>
    <ligand>
        <name>Zn(2+)</name>
        <dbReference type="ChEBI" id="CHEBI:29105"/>
    </ligand>
</feature>
<evidence type="ECO:0000259" key="22">
    <source>
        <dbReference type="PROSITE" id="PS50989"/>
    </source>
</evidence>
<sequence length="565" mass="63056">MKLQNMFKKTSVRSHYISLKKTRPEVPEGLLRKCNKCGAAIIAEDVKNGYYICPKCHGYFRVHAYRRVEMLADEGSFEEWDKEMEFVNPLDFKGYEEKVNALKERTKLNEAVVTGKIMINGNPAVIGVCDGRFMMASMGHIVGEKIARAVERATEEKLPVIIFTCSGGARMQEGIVSLMQMAKTSAALKKHSDTGQLYISVLTDPTTGGVTASFAMLGDIILAEPKALVGFAGPRVIEQTIGQKLPKGFQRSEFLLDHGFVDRIVEREEMKDVLTEILSMHREKGFKDQELKAAAGEHRSVQQDGSLSAWDRVQLSRKKDRPVGTDYINALFTDFMEFHGDRYFKDDHAIVGGLARFHGMPVTVIAQAKGKTTKENLDRNFSMPSPDGYRKALRLMKQAEKFGRPVICFVDTPGAFCGLEAEERGQGEAIARNLFELSGLKVPVLSVVIGEGGSGGALAMAVADEVWMLENSIYSVLSPEGFASILWKDSKRASEAAEVMKLTAADLKRLGIVEQVIAEPDEFNDGTMEPVCVELEVQIMDFLERYTKMDPSELTEKRYERFRRI</sequence>
<evidence type="ECO:0000256" key="15">
    <source>
        <dbReference type="ARBA" id="ARBA00023098"/>
    </source>
</evidence>
<dbReference type="InterPro" id="IPR041010">
    <property type="entry name" value="Znf-ACC"/>
</dbReference>
<evidence type="ECO:0000256" key="4">
    <source>
        <dbReference type="ARBA" id="ARBA00010284"/>
    </source>
</evidence>
<reference evidence="23" key="1">
    <citation type="journal article" date="2021" name="PeerJ">
        <title>Extensive microbial diversity within the chicken gut microbiome revealed by metagenomics and culture.</title>
        <authorList>
            <person name="Gilroy R."/>
            <person name="Ravi A."/>
            <person name="Getino M."/>
            <person name="Pursley I."/>
            <person name="Horton D.L."/>
            <person name="Alikhan N.F."/>
            <person name="Baker D."/>
            <person name="Gharbi K."/>
            <person name="Hall N."/>
            <person name="Watson M."/>
            <person name="Adriaenssens E.M."/>
            <person name="Foster-Nyarko E."/>
            <person name="Jarju S."/>
            <person name="Secka A."/>
            <person name="Antonio M."/>
            <person name="Oren A."/>
            <person name="Chaudhuri R.R."/>
            <person name="La Ragione R."/>
            <person name="Hildebrand F."/>
            <person name="Pallen M.J."/>
        </authorList>
    </citation>
    <scope>NUCLEOTIDE SEQUENCE</scope>
    <source>
        <strain evidence="23">ChiGjej1B1-1692</strain>
    </source>
</reference>
<dbReference type="HAMAP" id="MF_00823">
    <property type="entry name" value="AcetylCoA_CT_alpha"/>
    <property type="match status" value="1"/>
</dbReference>
<dbReference type="PANTHER" id="PTHR42853:SF3">
    <property type="entry name" value="ACETYL-COENZYME A CARBOXYLASE CARBOXYL TRANSFERASE SUBUNIT ALPHA, CHLOROPLASTIC"/>
    <property type="match status" value="1"/>
</dbReference>
<feature type="domain" description="CoA carboxyltransferase C-terminal" evidence="22">
    <location>
        <begin position="296"/>
        <end position="545"/>
    </location>
</feature>
<feature type="binding site" evidence="20">
    <location>
        <position position="37"/>
    </location>
    <ligand>
        <name>Zn(2+)</name>
        <dbReference type="ChEBI" id="CHEBI:29105"/>
    </ligand>
</feature>
<reference evidence="23" key="2">
    <citation type="submission" date="2021-04" db="EMBL/GenBank/DDBJ databases">
        <authorList>
            <person name="Gilroy R."/>
        </authorList>
    </citation>
    <scope>NUCLEOTIDE SEQUENCE</scope>
    <source>
        <strain evidence="23">ChiGjej1B1-1692</strain>
    </source>
</reference>
<keyword evidence="10 19" id="KW-0547">Nucleotide-binding</keyword>
<dbReference type="HAMAP" id="MF_01395">
    <property type="entry name" value="AcetylCoA_CT_beta"/>
    <property type="match status" value="1"/>
</dbReference>
<dbReference type="Gene3D" id="3.90.226.10">
    <property type="entry name" value="2-enoyl-CoA Hydratase, Chain A, domain 1"/>
    <property type="match status" value="2"/>
</dbReference>
<dbReference type="NCBIfam" id="NF004344">
    <property type="entry name" value="PRK05724.1"/>
    <property type="match status" value="1"/>
</dbReference>
<keyword evidence="8 19" id="KW-0808">Transferase</keyword>
<dbReference type="InterPro" id="IPR011763">
    <property type="entry name" value="COA_CT_C"/>
</dbReference>
<evidence type="ECO:0000256" key="13">
    <source>
        <dbReference type="ARBA" id="ARBA00022833"/>
    </source>
</evidence>
<name>A0A9D2NYC3_9FIRM</name>
<dbReference type="Pfam" id="PF17848">
    <property type="entry name" value="Zn_ribbon_ACC"/>
    <property type="match status" value="1"/>
</dbReference>
<dbReference type="NCBIfam" id="TIGR00513">
    <property type="entry name" value="accA"/>
    <property type="match status" value="1"/>
</dbReference>
<keyword evidence="7 19" id="KW-0444">Lipid biosynthesis</keyword>
<dbReference type="InterPro" id="IPR029045">
    <property type="entry name" value="ClpP/crotonase-like_dom_sf"/>
</dbReference>
<evidence type="ECO:0000256" key="12">
    <source>
        <dbReference type="ARBA" id="ARBA00022832"/>
    </source>
</evidence>
<protein>
    <recommendedName>
        <fullName evidence="19 20">Multifunctional fusion protein</fullName>
    </recommendedName>
    <domain>
        <recommendedName>
            <fullName evidence="19">Acetyl-coenzyme A carboxylase carboxyl transferase subunit alpha</fullName>
            <shortName evidence="19">ACCase subunit alpha</shortName>
            <shortName evidence="19">Acetyl-CoA carboxylase carboxyltransferase subunit alpha</shortName>
            <ecNumber evidence="19">2.1.3.15</ecNumber>
        </recommendedName>
    </domain>
    <domain>
        <recommendedName>
            <fullName evidence="20">Acetyl-coenzyme A carboxylase carboxyl transferase subunit beta</fullName>
            <shortName evidence="20">ACCase subunit beta</shortName>
            <shortName evidence="20">Acetyl-CoA carboxylase carboxyltransferase subunit beta</shortName>
        </recommendedName>
    </domain>
</protein>
<feature type="zinc finger region" description="C4-type" evidence="20">
    <location>
        <begin position="34"/>
        <end position="56"/>
    </location>
</feature>
<comment type="pathway">
    <text evidence="2 19">Lipid metabolism; malonyl-CoA biosynthesis; malonyl-CoA from acetyl-CoA: step 1/1.</text>
</comment>
<keyword evidence="12 19" id="KW-0276">Fatty acid metabolism</keyword>
<dbReference type="GO" id="GO:0003989">
    <property type="term" value="F:acetyl-CoA carboxylase activity"/>
    <property type="evidence" value="ECO:0007669"/>
    <property type="project" value="InterPro"/>
</dbReference>
<evidence type="ECO:0000256" key="2">
    <source>
        <dbReference type="ARBA" id="ARBA00004956"/>
    </source>
</evidence>
<evidence type="ECO:0000256" key="10">
    <source>
        <dbReference type="ARBA" id="ARBA00022741"/>
    </source>
</evidence>
<dbReference type="NCBIfam" id="TIGR00515">
    <property type="entry name" value="accD"/>
    <property type="match status" value="1"/>
</dbReference>
<evidence type="ECO:0000256" key="5">
    <source>
        <dbReference type="ARBA" id="ARBA00011664"/>
    </source>
</evidence>
<comment type="similarity">
    <text evidence="20">Belongs to the AccD/PCCB family.</text>
</comment>
<evidence type="ECO:0000256" key="19">
    <source>
        <dbReference type="HAMAP-Rule" id="MF_00823"/>
    </source>
</evidence>
<keyword evidence="11 20" id="KW-0863">Zinc-finger</keyword>
<dbReference type="GO" id="GO:2001295">
    <property type="term" value="P:malonyl-CoA biosynthetic process"/>
    <property type="evidence" value="ECO:0007669"/>
    <property type="project" value="UniProtKB-UniRule"/>
</dbReference>
<evidence type="ECO:0000256" key="8">
    <source>
        <dbReference type="ARBA" id="ARBA00022679"/>
    </source>
</evidence>
<dbReference type="SUPFAM" id="SSF52096">
    <property type="entry name" value="ClpP/crotonase"/>
    <property type="match status" value="2"/>
</dbReference>
<feature type="binding site" evidence="20">
    <location>
        <position position="34"/>
    </location>
    <ligand>
        <name>Zn(2+)</name>
        <dbReference type="ChEBI" id="CHEBI:29105"/>
    </ligand>
</feature>
<organism evidence="23 24">
    <name type="scientific">Candidatus Mediterraneibacter faecigallinarum</name>
    <dbReference type="NCBI Taxonomy" id="2838669"/>
    <lineage>
        <taxon>Bacteria</taxon>
        <taxon>Bacillati</taxon>
        <taxon>Bacillota</taxon>
        <taxon>Clostridia</taxon>
        <taxon>Lachnospirales</taxon>
        <taxon>Lachnospiraceae</taxon>
        <taxon>Mediterraneibacter</taxon>
    </lineage>
</organism>
<comment type="subunit">
    <text evidence="5">Acetyl-CoA carboxylase is a heterotetramer composed of biotin carboxyl carrier protein (AccB), biotin carboxylase (AccC) and two subunits of ACCase subunit beta/alpha.</text>
</comment>
<dbReference type="GO" id="GO:0005524">
    <property type="term" value="F:ATP binding"/>
    <property type="evidence" value="ECO:0007669"/>
    <property type="project" value="UniProtKB-KW"/>
</dbReference>
<comment type="subunit">
    <text evidence="19">Acetyl-CoA carboxylase is a heterohexamer composed of biotin carboxyl carrier protein (AccB), biotin carboxylase (AccC) and two subunits each of ACCase subunit alpha (AccA) and ACCase subunit beta (AccD).</text>
</comment>
<evidence type="ECO:0000256" key="16">
    <source>
        <dbReference type="ARBA" id="ARBA00023160"/>
    </source>
</evidence>
<dbReference type="GO" id="GO:0016743">
    <property type="term" value="F:carboxyl- or carbamoyltransferase activity"/>
    <property type="evidence" value="ECO:0007669"/>
    <property type="project" value="UniProtKB-UniRule"/>
</dbReference>
<gene>
    <name evidence="19" type="primary">accA</name>
    <name evidence="20" type="synonym">accD</name>
    <name evidence="23" type="ORF">H9757_11845</name>
</gene>
<evidence type="ECO:0000256" key="6">
    <source>
        <dbReference type="ARBA" id="ARBA00022490"/>
    </source>
</evidence>
<evidence type="ECO:0000256" key="9">
    <source>
        <dbReference type="ARBA" id="ARBA00022723"/>
    </source>
</evidence>
<keyword evidence="6 19" id="KW-0963">Cytoplasm</keyword>
<evidence type="ECO:0000256" key="17">
    <source>
        <dbReference type="ARBA" id="ARBA00025280"/>
    </source>
</evidence>
<dbReference type="NCBIfam" id="NF041504">
    <property type="entry name" value="AccA_sub"/>
    <property type="match status" value="1"/>
</dbReference>
<keyword evidence="13 20" id="KW-0862">Zinc</keyword>
<evidence type="ECO:0000256" key="11">
    <source>
        <dbReference type="ARBA" id="ARBA00022771"/>
    </source>
</evidence>
<keyword evidence="15 19" id="KW-0443">Lipid metabolism</keyword>
<dbReference type="InterPro" id="IPR011762">
    <property type="entry name" value="COA_CT_N"/>
</dbReference>
<comment type="similarity">
    <text evidence="3">In the C-terminal section; belongs to the AccA family.</text>
</comment>
<comment type="catalytic activity">
    <reaction evidence="18 19">
        <text>N(6)-carboxybiotinyl-L-lysyl-[protein] + acetyl-CoA = N(6)-biotinyl-L-lysyl-[protein] + malonyl-CoA</text>
        <dbReference type="Rhea" id="RHEA:54728"/>
        <dbReference type="Rhea" id="RHEA-COMP:10505"/>
        <dbReference type="Rhea" id="RHEA-COMP:10506"/>
        <dbReference type="ChEBI" id="CHEBI:57288"/>
        <dbReference type="ChEBI" id="CHEBI:57384"/>
        <dbReference type="ChEBI" id="CHEBI:83144"/>
        <dbReference type="ChEBI" id="CHEBI:83145"/>
        <dbReference type="EC" id="2.1.3.15"/>
    </reaction>
</comment>
<accession>A0A9D2NYC3</accession>
<dbReference type="Pfam" id="PF03255">
    <property type="entry name" value="ACCA"/>
    <property type="match status" value="1"/>
</dbReference>
<comment type="function">
    <text evidence="19">Component of the acetyl coenzyme A carboxylase (ACC) complex. First, biotin carboxylase catalyzes the carboxylation of biotin on its carrier protein (BCCP) and then the CO(2) group is transferred by the carboxyltransferase to acetyl-CoA to form malonyl-CoA.</text>
</comment>
<feature type="domain" description="CoA carboxyltransferase N-terminal" evidence="21">
    <location>
        <begin position="30"/>
        <end position="296"/>
    </location>
</feature>
<dbReference type="PROSITE" id="PS50989">
    <property type="entry name" value="COA_CT_CTER"/>
    <property type="match status" value="1"/>
</dbReference>
<dbReference type="PANTHER" id="PTHR42853">
    <property type="entry name" value="ACETYL-COENZYME A CARBOXYLASE CARBOXYL TRANSFERASE SUBUNIT ALPHA"/>
    <property type="match status" value="1"/>
</dbReference>
<dbReference type="PRINTS" id="PR01069">
    <property type="entry name" value="ACCCTRFRASEA"/>
</dbReference>
<comment type="similarity">
    <text evidence="19">Belongs to the AccA family.</text>
</comment>
<dbReference type="GO" id="GO:0006633">
    <property type="term" value="P:fatty acid biosynthetic process"/>
    <property type="evidence" value="ECO:0007669"/>
    <property type="project" value="UniProtKB-KW"/>
</dbReference>
<comment type="similarity">
    <text evidence="4">In the N-terminal section; belongs to the AccD/PCCB family.</text>
</comment>
<dbReference type="InterPro" id="IPR000438">
    <property type="entry name" value="Acetyl_CoA_COase_Trfase_b_su"/>
</dbReference>
<dbReference type="EMBL" id="DWWK01000196">
    <property type="protein sequence ID" value="HJC39728.1"/>
    <property type="molecule type" value="Genomic_DNA"/>
</dbReference>
<keyword evidence="14 19" id="KW-0067">ATP-binding</keyword>
<evidence type="ECO:0000313" key="24">
    <source>
        <dbReference type="Proteomes" id="UP000823894"/>
    </source>
</evidence>
<dbReference type="EC" id="2.1.3.15" evidence="19"/>
<evidence type="ECO:0000256" key="3">
    <source>
        <dbReference type="ARBA" id="ARBA00006276"/>
    </source>
</evidence>
<keyword evidence="9 20" id="KW-0479">Metal-binding</keyword>
<evidence type="ECO:0000256" key="18">
    <source>
        <dbReference type="ARBA" id="ARBA00049152"/>
    </source>
</evidence>
<comment type="function">
    <text evidence="17 20">Component of the acetyl coenzyme A carboxylase (ACC) complex. Biotin carboxylase (BC) catalyzes the carboxylation of biotin on its carrier protein (BCCP) and then the CO(2) group is transferred by the transcarboxylase to acetyl-CoA to form malonyl-CoA.</text>
</comment>
<dbReference type="Proteomes" id="UP000823894">
    <property type="component" value="Unassembled WGS sequence"/>
</dbReference>
<dbReference type="GO" id="GO:0008270">
    <property type="term" value="F:zinc ion binding"/>
    <property type="evidence" value="ECO:0007669"/>
    <property type="project" value="UniProtKB-UniRule"/>
</dbReference>
<evidence type="ECO:0000256" key="14">
    <source>
        <dbReference type="ARBA" id="ARBA00022840"/>
    </source>
</evidence>